<dbReference type="Proteomes" id="UP000316270">
    <property type="component" value="Chromosome 8"/>
</dbReference>
<feature type="compositionally biased region" description="Low complexity" evidence="1">
    <location>
        <begin position="411"/>
        <end position="427"/>
    </location>
</feature>
<accession>A0A517LA93</accession>
<organism evidence="2 3">
    <name type="scientific">Venturia effusa</name>
    <dbReference type="NCBI Taxonomy" id="50376"/>
    <lineage>
        <taxon>Eukaryota</taxon>
        <taxon>Fungi</taxon>
        <taxon>Dikarya</taxon>
        <taxon>Ascomycota</taxon>
        <taxon>Pezizomycotina</taxon>
        <taxon>Dothideomycetes</taxon>
        <taxon>Pleosporomycetidae</taxon>
        <taxon>Venturiales</taxon>
        <taxon>Venturiaceae</taxon>
        <taxon>Venturia</taxon>
    </lineage>
</organism>
<name>A0A517LA93_9PEZI</name>
<feature type="region of interest" description="Disordered" evidence="1">
    <location>
        <begin position="404"/>
        <end position="428"/>
    </location>
</feature>
<gene>
    <name evidence="2" type="ORF">FKW77_000607</name>
</gene>
<dbReference type="OrthoDB" id="10419637at2759"/>
<feature type="compositionally biased region" description="Basic and acidic residues" evidence="1">
    <location>
        <begin position="10"/>
        <end position="24"/>
    </location>
</feature>
<evidence type="ECO:0000256" key="1">
    <source>
        <dbReference type="SAM" id="MobiDB-lite"/>
    </source>
</evidence>
<keyword evidence="3" id="KW-1185">Reference proteome</keyword>
<protein>
    <submittedName>
        <fullName evidence="2">Uncharacterized protein</fullName>
    </submittedName>
</protein>
<proteinExistence type="predicted"/>
<feature type="compositionally biased region" description="Low complexity" evidence="1">
    <location>
        <begin position="162"/>
        <end position="176"/>
    </location>
</feature>
<sequence length="491" mass="54321">MNVEQSAASKESEKQTSIDSKEASFRVSFTSNASTTASFCCETAAEIERRARTSNPLSIEAWASSADEFEAPVSNSPKINTSLDRSASVNAAEHVSLSPSKLAPAKKVDVRKVTPPNPTLSSSPEQFETGPWSPVNPPPTPHASRTPKTPRTRTLSIKAKQAATPPLTPDPALTPAMTRPDMPFPFLKLPDLVRRQIYSYLGFQGEPQISLFADKHRKAADAIRVRRCYSVDFNRSGQLSQPWTRAGRRQNLGVHLPLMFVNREICDELYSLLYSNCLFTVHLQGHGETHVRSFSPRAYKYITHMTLSYNIHPNSARHHELLFNTSDDKDALVAAIGAVTALAPDLIYFGIGFWSPGLKSLFPNFSFDPEPALMLRPTSNTKNGASKPSTIVLPVLVPRLPAKTSSKTALKQPKQTHPPTTETTQPKHPIEFDHSWLTSAINALVHKGQIKTFALWRDGRGCAVLDWNREKRNIMKGNSRDLGRAIAKVLN</sequence>
<feature type="region of interest" description="Disordered" evidence="1">
    <location>
        <begin position="1"/>
        <end position="24"/>
    </location>
</feature>
<feature type="compositionally biased region" description="Polar residues" evidence="1">
    <location>
        <begin position="146"/>
        <end position="155"/>
    </location>
</feature>
<evidence type="ECO:0000313" key="3">
    <source>
        <dbReference type="Proteomes" id="UP000316270"/>
    </source>
</evidence>
<evidence type="ECO:0000313" key="2">
    <source>
        <dbReference type="EMBL" id="QDS72557.1"/>
    </source>
</evidence>
<reference evidence="2 3" key="1">
    <citation type="submission" date="2019-07" db="EMBL/GenBank/DDBJ databases">
        <title>Finished genome of Venturia effusa.</title>
        <authorList>
            <person name="Young C.A."/>
            <person name="Cox M.P."/>
            <person name="Ganley A.R.D."/>
            <person name="David W.J."/>
        </authorList>
    </citation>
    <scope>NUCLEOTIDE SEQUENCE [LARGE SCALE GENOMIC DNA]</scope>
    <source>
        <strain evidence="3">albino</strain>
    </source>
</reference>
<dbReference type="AlphaFoldDB" id="A0A517LA93"/>
<feature type="region of interest" description="Disordered" evidence="1">
    <location>
        <begin position="107"/>
        <end position="176"/>
    </location>
</feature>
<dbReference type="EMBL" id="CP042192">
    <property type="protein sequence ID" value="QDS72557.1"/>
    <property type="molecule type" value="Genomic_DNA"/>
</dbReference>